<proteinExistence type="predicted"/>
<dbReference type="PROSITE" id="PS50146">
    <property type="entry name" value="DAGK"/>
    <property type="match status" value="1"/>
</dbReference>
<name>A0ABV7G7E5_9PROT</name>
<keyword evidence="2" id="KW-0808">Transferase</keyword>
<dbReference type="Pfam" id="PF00781">
    <property type="entry name" value="DAGK_cat"/>
    <property type="match status" value="1"/>
</dbReference>
<dbReference type="EC" id="2.7.1.-" evidence="2"/>
<keyword evidence="3" id="KW-1185">Reference proteome</keyword>
<dbReference type="RefSeq" id="WP_379599392.1">
    <property type="nucleotide sequence ID" value="NZ_JBHRTN010000026.1"/>
</dbReference>
<gene>
    <name evidence="2" type="ORF">ACFOD4_20165</name>
</gene>
<dbReference type="GO" id="GO:0016301">
    <property type="term" value="F:kinase activity"/>
    <property type="evidence" value="ECO:0007669"/>
    <property type="project" value="UniProtKB-KW"/>
</dbReference>
<comment type="caution">
    <text evidence="2">The sequence shown here is derived from an EMBL/GenBank/DDBJ whole genome shotgun (WGS) entry which is preliminary data.</text>
</comment>
<accession>A0ABV7G7E5</accession>
<dbReference type="InterPro" id="IPR017438">
    <property type="entry name" value="ATP-NAD_kinase_N"/>
</dbReference>
<dbReference type="SUPFAM" id="SSF111331">
    <property type="entry name" value="NAD kinase/diacylglycerol kinase-like"/>
    <property type="match status" value="1"/>
</dbReference>
<evidence type="ECO:0000313" key="3">
    <source>
        <dbReference type="Proteomes" id="UP001595593"/>
    </source>
</evidence>
<evidence type="ECO:0000313" key="2">
    <source>
        <dbReference type="EMBL" id="MFC3127385.1"/>
    </source>
</evidence>
<dbReference type="InterPro" id="IPR001206">
    <property type="entry name" value="Diacylglycerol_kinase_cat_dom"/>
</dbReference>
<protein>
    <submittedName>
        <fullName evidence="2">Diacylglycerol/lipid kinase family protein</fullName>
        <ecNumber evidence="2">2.7.1.-</ecNumber>
    </submittedName>
</protein>
<dbReference type="EMBL" id="JBHRTN010000026">
    <property type="protein sequence ID" value="MFC3127385.1"/>
    <property type="molecule type" value="Genomic_DNA"/>
</dbReference>
<reference evidence="3" key="1">
    <citation type="journal article" date="2019" name="Int. J. Syst. Evol. Microbiol.">
        <title>The Global Catalogue of Microorganisms (GCM) 10K type strain sequencing project: providing services to taxonomists for standard genome sequencing and annotation.</title>
        <authorList>
            <consortium name="The Broad Institute Genomics Platform"/>
            <consortium name="The Broad Institute Genome Sequencing Center for Infectious Disease"/>
            <person name="Wu L."/>
            <person name="Ma J."/>
        </authorList>
    </citation>
    <scope>NUCLEOTIDE SEQUENCE [LARGE SCALE GENOMIC DNA]</scope>
    <source>
        <strain evidence="3">KCTC 52094</strain>
    </source>
</reference>
<keyword evidence="2" id="KW-0418">Kinase</keyword>
<dbReference type="SMART" id="SM00046">
    <property type="entry name" value="DAGKc"/>
    <property type="match status" value="1"/>
</dbReference>
<organism evidence="2 3">
    <name type="scientific">Teichococcus globiformis</name>
    <dbReference type="NCBI Taxonomy" id="2307229"/>
    <lineage>
        <taxon>Bacteria</taxon>
        <taxon>Pseudomonadati</taxon>
        <taxon>Pseudomonadota</taxon>
        <taxon>Alphaproteobacteria</taxon>
        <taxon>Acetobacterales</taxon>
        <taxon>Roseomonadaceae</taxon>
        <taxon>Roseomonas</taxon>
    </lineage>
</organism>
<dbReference type="Gene3D" id="2.60.200.40">
    <property type="match status" value="1"/>
</dbReference>
<sequence>MRTVLVFNPSAGEGEQPVQALTHELAAGGLTVAAFPSKEIVQALGEPADLVIVAGGDGTVTETALAMSGSSVPLAILPCGTANNLARALGGWSDAAALAAGWRDAASRPLSIADMRCGTEHRSFIEAVGFGAFAKAVRIADRTGLKGVEAGRAAFAAALREAAPLDLRLILDGTEHRTSTLLLEIMAVPQFGPRLTLAADLRAGEGQVAVVSLAPARRAEMEVWLERPDAAPAPVECRLASHVQVDWDGGALRVDDAHMTIGAPCRLEVSLQEKTLRLMTPRETEMRCDR</sequence>
<dbReference type="InterPro" id="IPR016064">
    <property type="entry name" value="NAD/diacylglycerol_kinase_sf"/>
</dbReference>
<dbReference type="Proteomes" id="UP001595593">
    <property type="component" value="Unassembled WGS sequence"/>
</dbReference>
<feature type="domain" description="DAGKc" evidence="1">
    <location>
        <begin position="1"/>
        <end position="121"/>
    </location>
</feature>
<dbReference type="Gene3D" id="3.40.50.10330">
    <property type="entry name" value="Probable inorganic polyphosphate/atp-NAD kinase, domain 1"/>
    <property type="match status" value="1"/>
</dbReference>
<evidence type="ECO:0000259" key="1">
    <source>
        <dbReference type="PROSITE" id="PS50146"/>
    </source>
</evidence>